<gene>
    <name evidence="4" type="ORF">TCE0_044r17446</name>
</gene>
<evidence type="ECO:0000256" key="1">
    <source>
        <dbReference type="SAM" id="MobiDB-lite"/>
    </source>
</evidence>
<dbReference type="GO" id="GO:0030246">
    <property type="term" value="F:carbohydrate binding"/>
    <property type="evidence" value="ECO:0007669"/>
    <property type="project" value="InterPro"/>
</dbReference>
<dbReference type="FunFam" id="3.30.2080.10:FF:000001">
    <property type="entry name" value="Alpha-1,2-mannosidase subfamily"/>
    <property type="match status" value="1"/>
</dbReference>
<feature type="compositionally biased region" description="Polar residues" evidence="1">
    <location>
        <begin position="1"/>
        <end position="10"/>
    </location>
</feature>
<dbReference type="GO" id="GO:0005634">
    <property type="term" value="C:nucleus"/>
    <property type="evidence" value="ECO:0007669"/>
    <property type="project" value="TreeGrafter"/>
</dbReference>
<name>A0A478EC95_TALPI</name>
<dbReference type="Gene3D" id="2.70.98.10">
    <property type="match status" value="1"/>
</dbReference>
<dbReference type="EMBL" id="DF933840">
    <property type="protein sequence ID" value="GAM42992.1"/>
    <property type="molecule type" value="Genomic_DNA"/>
</dbReference>
<dbReference type="Proteomes" id="UP000053095">
    <property type="component" value="Unassembled WGS sequence"/>
</dbReference>
<sequence length="882" mass="96022">MRLFSISSPSGREGEKEEDKEEGGGDINSAKPKTPVIEVSEVFDKTGSAEKGSRTDVERQQPHAPRYPDPEELKKKVRARITIAESAVMIVSVAVILAVLVYCGKVAGQPSSTSTKNGDDKQHDNDNNPNDFTQYVNIWLGTQGGGNDNPAVSRPFGMVKLGPDLYVSGTDAYSGYLANGAFSGFSMMHEQGTGGAPKYGVVSQLPLVSDVAEPLSNLTVGRKTADGGSVGYYKAVTSEDVIVELAAASRAGMYQYTFPTNGTGAGDEKGNVLVDVSHVLPSYRGQGLSQGYAGGQIRVAEDGHYEGYGIYNNGWNRSPDWTIYFCGYFNTTPISNKTYLATDADGSIAQASGSATSNSGTVRVGSLFTFNSSTNNVVTSRVGISWLSTSQACTNLQNEIPADTPFSQVIDDTKSIWNEEVLSKITTSATNETTLELLYTSLYYMHLLPTNQTGENPGWTSDEPYYQDIFTYWDLFRCGTSLMQILQPTSYSEQIRSLIDIYRHDGYMPDARSSNYNGRTQGGSNADNILADAFVKGVRGAVNWTDGYAAMVKDAEVAPPNTIPPDPMAPDSSTKEGRGALPDWKNLGFITPTYTRAVSRAVEYAYNDFGLYQVASGLGQSEDATKYLNRSRNWRNHWNPAATSLGFSGFVVPRDADSKFQSIDILASGYWGDACYEASPWAYSFTDVHDAAHMIQLMGGEDLFEARLNATFEEGADGTSGSYIFDPTNEPMFAIPYLYNYINRPDLTVLHARHIAKTYYNTGVTGLPGNSDAGAMQTWLIWNMIGLYPITGQTTFLIHSPWFDSLSIDLGDGKRLTVSSSGGDNNGDADYFVQEVKVNGQAWEKGWLTWEDVFVEGGTIEFELGMEPVQWARGDVPPSPAS</sequence>
<dbReference type="InterPro" id="IPR005887">
    <property type="entry name" value="GH92_a_mannosidase_put"/>
</dbReference>
<dbReference type="GO" id="GO:0005829">
    <property type="term" value="C:cytosol"/>
    <property type="evidence" value="ECO:0007669"/>
    <property type="project" value="TreeGrafter"/>
</dbReference>
<evidence type="ECO:0000313" key="4">
    <source>
        <dbReference type="EMBL" id="GAM42992.1"/>
    </source>
</evidence>
<dbReference type="InterPro" id="IPR008928">
    <property type="entry name" value="6-hairpin_glycosidase_sf"/>
</dbReference>
<feature type="region of interest" description="Disordered" evidence="1">
    <location>
        <begin position="109"/>
        <end position="131"/>
    </location>
</feature>
<dbReference type="InterPro" id="IPR014718">
    <property type="entry name" value="GH-type_carb-bd"/>
</dbReference>
<dbReference type="FunFam" id="1.20.1050.60:FF:000002">
    <property type="entry name" value="Glycosyl hydrolase family 92"/>
    <property type="match status" value="1"/>
</dbReference>
<dbReference type="GO" id="GO:0006516">
    <property type="term" value="P:glycoprotein catabolic process"/>
    <property type="evidence" value="ECO:0007669"/>
    <property type="project" value="TreeGrafter"/>
</dbReference>
<dbReference type="InterPro" id="IPR041371">
    <property type="entry name" value="GH92_N"/>
</dbReference>
<dbReference type="FunFam" id="2.70.98.10:FF:000028">
    <property type="entry name" value="Alpha-1,2-mannosidase family protein (AFU_orthologue AFUA_5G10520)"/>
    <property type="match status" value="1"/>
</dbReference>
<dbReference type="Pfam" id="PF07971">
    <property type="entry name" value="Glyco_hydro_92"/>
    <property type="match status" value="1"/>
</dbReference>
<dbReference type="GO" id="GO:0000224">
    <property type="term" value="F:peptide-N4-(N-acetyl-beta-glucosaminyl)asparagine amidase activity"/>
    <property type="evidence" value="ECO:0007669"/>
    <property type="project" value="TreeGrafter"/>
</dbReference>
<organism evidence="4 5">
    <name type="scientific">Talaromyces pinophilus</name>
    <name type="common">Penicillium pinophilum</name>
    <dbReference type="NCBI Taxonomy" id="128442"/>
    <lineage>
        <taxon>Eukaryota</taxon>
        <taxon>Fungi</taxon>
        <taxon>Dikarya</taxon>
        <taxon>Ascomycota</taxon>
        <taxon>Pezizomycotina</taxon>
        <taxon>Eurotiomycetes</taxon>
        <taxon>Eurotiomycetidae</taxon>
        <taxon>Eurotiales</taxon>
        <taxon>Trichocomaceae</taxon>
        <taxon>Talaromyces</taxon>
        <taxon>Talaromyces sect. Talaromyces</taxon>
    </lineage>
</organism>
<evidence type="ECO:0000259" key="2">
    <source>
        <dbReference type="Pfam" id="PF07971"/>
    </source>
</evidence>
<proteinExistence type="predicted"/>
<feature type="compositionally biased region" description="Basic and acidic residues" evidence="1">
    <location>
        <begin position="117"/>
        <end position="126"/>
    </location>
</feature>
<dbReference type="InterPro" id="IPR050883">
    <property type="entry name" value="PNGase"/>
</dbReference>
<dbReference type="Gene3D" id="3.30.2080.10">
    <property type="entry name" value="GH92 mannosidase domain"/>
    <property type="match status" value="1"/>
</dbReference>
<evidence type="ECO:0008006" key="6">
    <source>
        <dbReference type="Google" id="ProtNLM"/>
    </source>
</evidence>
<dbReference type="PANTHER" id="PTHR12143:SF38">
    <property type="entry name" value="ALPHA-1,2-MANNOSIDASE FAMILY PROTEIN (AFU_ORTHOLOGUE AFUA_5G10520)"/>
    <property type="match status" value="1"/>
</dbReference>
<feature type="region of interest" description="Disordered" evidence="1">
    <location>
        <begin position="559"/>
        <end position="578"/>
    </location>
</feature>
<feature type="domain" description="Glycosyl hydrolase family 92 N-terminal" evidence="3">
    <location>
        <begin position="135"/>
        <end position="385"/>
    </location>
</feature>
<dbReference type="SUPFAM" id="SSF48208">
    <property type="entry name" value="Six-hairpin glycosidases"/>
    <property type="match status" value="1"/>
</dbReference>
<dbReference type="InterPro" id="IPR012939">
    <property type="entry name" value="Glyco_hydro_92"/>
</dbReference>
<dbReference type="Gene3D" id="1.20.1050.60">
    <property type="entry name" value="alpha-1,2-mannosidase"/>
    <property type="match status" value="1"/>
</dbReference>
<keyword evidence="5" id="KW-1185">Reference proteome</keyword>
<evidence type="ECO:0000313" key="5">
    <source>
        <dbReference type="Proteomes" id="UP000053095"/>
    </source>
</evidence>
<feature type="compositionally biased region" description="Basic and acidic residues" evidence="1">
    <location>
        <begin position="42"/>
        <end position="71"/>
    </location>
</feature>
<dbReference type="GO" id="GO:0005975">
    <property type="term" value="P:carbohydrate metabolic process"/>
    <property type="evidence" value="ECO:0007669"/>
    <property type="project" value="InterPro"/>
</dbReference>
<reference evidence="5" key="1">
    <citation type="journal article" date="2015" name="Genome Announc.">
        <title>Draft genome sequence of Talaromyces cellulolyticus strain Y-94, a source of lignocellulosic biomass-degrading enzymes.</title>
        <authorList>
            <person name="Fujii T."/>
            <person name="Koike H."/>
            <person name="Sawayama S."/>
            <person name="Yano S."/>
            <person name="Inoue H."/>
        </authorList>
    </citation>
    <scope>NUCLEOTIDE SEQUENCE [LARGE SCALE GENOMIC DNA]</scope>
    <source>
        <strain evidence="5">Y-94</strain>
    </source>
</reference>
<dbReference type="Gene3D" id="1.20.1610.10">
    <property type="entry name" value="alpha-1,2-mannosidases domains"/>
    <property type="match status" value="1"/>
</dbReference>
<evidence type="ECO:0000259" key="3">
    <source>
        <dbReference type="Pfam" id="PF17678"/>
    </source>
</evidence>
<feature type="domain" description="Glycosyl hydrolase family 92" evidence="2">
    <location>
        <begin position="391"/>
        <end position="865"/>
    </location>
</feature>
<dbReference type="PANTHER" id="PTHR12143">
    <property type="entry name" value="PEPTIDE N-GLYCANASE PNGASE -RELATED"/>
    <property type="match status" value="1"/>
</dbReference>
<dbReference type="Pfam" id="PF17678">
    <property type="entry name" value="Glyco_hydro_92N"/>
    <property type="match status" value="1"/>
</dbReference>
<protein>
    <recommendedName>
        <fullName evidence="6">Alpha-1,2-mannosidase</fullName>
    </recommendedName>
</protein>
<accession>A0A478EC95</accession>
<dbReference type="NCBIfam" id="TIGR01180">
    <property type="entry name" value="aman2_put"/>
    <property type="match status" value="1"/>
</dbReference>
<feature type="region of interest" description="Disordered" evidence="1">
    <location>
        <begin position="1"/>
        <end position="71"/>
    </location>
</feature>
<dbReference type="AlphaFoldDB" id="A0A478EC95"/>